<dbReference type="GO" id="GO:0008017">
    <property type="term" value="F:microtubule binding"/>
    <property type="evidence" value="ECO:0007669"/>
    <property type="project" value="TreeGrafter"/>
</dbReference>
<evidence type="ECO:0000256" key="1">
    <source>
        <dbReference type="ARBA" id="ARBA00004186"/>
    </source>
</evidence>
<dbReference type="GO" id="GO:0051301">
    <property type="term" value="P:cell division"/>
    <property type="evidence" value="ECO:0007669"/>
    <property type="project" value="UniProtKB-KW"/>
</dbReference>
<feature type="region of interest" description="Disordered" evidence="12">
    <location>
        <begin position="228"/>
        <end position="272"/>
    </location>
</feature>
<keyword evidence="5" id="KW-0132">Cell division</keyword>
<feature type="compositionally biased region" description="Low complexity" evidence="12">
    <location>
        <begin position="577"/>
        <end position="592"/>
    </location>
</feature>
<comment type="caution">
    <text evidence="14">The sequence shown here is derived from an EMBL/GenBank/DDBJ whole genome shotgun (WGS) entry which is preliminary data.</text>
</comment>
<evidence type="ECO:0000256" key="5">
    <source>
        <dbReference type="ARBA" id="ARBA00022618"/>
    </source>
</evidence>
<keyword evidence="15" id="KW-1185">Reference proteome</keyword>
<dbReference type="SUPFAM" id="SSF48371">
    <property type="entry name" value="ARM repeat"/>
    <property type="match status" value="1"/>
</dbReference>
<dbReference type="Pfam" id="PF12348">
    <property type="entry name" value="CLASP_N"/>
    <property type="match status" value="2"/>
</dbReference>
<dbReference type="GO" id="GO:0031110">
    <property type="term" value="P:regulation of microtubule polymerization or depolymerization"/>
    <property type="evidence" value="ECO:0007669"/>
    <property type="project" value="UniProtKB-ARBA"/>
</dbReference>
<feature type="region of interest" description="Disordered" evidence="12">
    <location>
        <begin position="552"/>
        <end position="711"/>
    </location>
</feature>
<dbReference type="Proteomes" id="UP000567885">
    <property type="component" value="Unassembled WGS sequence"/>
</dbReference>
<feature type="compositionally biased region" description="Polar residues" evidence="12">
    <location>
        <begin position="694"/>
        <end position="709"/>
    </location>
</feature>
<comment type="function">
    <text evidence="10">Microtubule binding protein that promotes the stabilization of dynamic microtubules. Required for mitotic spindle formation.</text>
</comment>
<feature type="region of interest" description="Disordered" evidence="12">
    <location>
        <begin position="507"/>
        <end position="540"/>
    </location>
</feature>
<dbReference type="Gene3D" id="1.25.10.10">
    <property type="entry name" value="Leucine-rich Repeat Variant"/>
    <property type="match status" value="3"/>
</dbReference>
<comment type="similarity">
    <text evidence="2">Belongs to the CLASP family.</text>
</comment>
<feature type="region of interest" description="Disordered" evidence="12">
    <location>
        <begin position="877"/>
        <end position="904"/>
    </location>
</feature>
<dbReference type="InterPro" id="IPR034085">
    <property type="entry name" value="TOG"/>
</dbReference>
<keyword evidence="6" id="KW-0493">Microtubule</keyword>
<proteinExistence type="inferred from homology"/>
<evidence type="ECO:0000256" key="10">
    <source>
        <dbReference type="ARBA" id="ARBA00024889"/>
    </source>
</evidence>
<feature type="compositionally biased region" description="Low complexity" evidence="12">
    <location>
        <begin position="663"/>
        <end position="693"/>
    </location>
</feature>
<dbReference type="PROSITE" id="PS50077">
    <property type="entry name" value="HEAT_REPEAT"/>
    <property type="match status" value="1"/>
</dbReference>
<dbReference type="GO" id="GO:1902903">
    <property type="term" value="P:regulation of supramolecular fiber organization"/>
    <property type="evidence" value="ECO:0007669"/>
    <property type="project" value="UniProtKB-ARBA"/>
</dbReference>
<dbReference type="SMART" id="SM01349">
    <property type="entry name" value="TOG"/>
    <property type="match status" value="2"/>
</dbReference>
<evidence type="ECO:0000313" key="15">
    <source>
        <dbReference type="Proteomes" id="UP000567885"/>
    </source>
</evidence>
<feature type="region of interest" description="Disordered" evidence="12">
    <location>
        <begin position="762"/>
        <end position="789"/>
    </location>
</feature>
<protein>
    <submittedName>
        <fullName evidence="14">Stu1</fullName>
    </submittedName>
</protein>
<feature type="compositionally biased region" description="Polar residues" evidence="12">
    <location>
        <begin position="763"/>
        <end position="772"/>
    </location>
</feature>
<dbReference type="InterPro" id="IPR011989">
    <property type="entry name" value="ARM-like"/>
</dbReference>
<dbReference type="InterPro" id="IPR024395">
    <property type="entry name" value="CLASP_N_dom"/>
</dbReference>
<feature type="domain" description="TOG" evidence="13">
    <location>
        <begin position="10"/>
        <end position="228"/>
    </location>
</feature>
<dbReference type="InterPro" id="IPR021133">
    <property type="entry name" value="HEAT_type_2"/>
</dbReference>
<keyword evidence="9" id="KW-0206">Cytoskeleton</keyword>
<evidence type="ECO:0000256" key="12">
    <source>
        <dbReference type="SAM" id="MobiDB-lite"/>
    </source>
</evidence>
<dbReference type="OrthoDB" id="46159at2759"/>
<gene>
    <name evidence="14" type="ORF">FHETE_3163</name>
</gene>
<accession>A0A8H5TPQ9</accession>
<comment type="subunit">
    <text evidence="3">Interacts with microtubules.</text>
</comment>
<evidence type="ECO:0000256" key="6">
    <source>
        <dbReference type="ARBA" id="ARBA00022701"/>
    </source>
</evidence>
<name>A0A8H5TPQ9_FUSHE</name>
<dbReference type="GO" id="GO:1990023">
    <property type="term" value="C:mitotic spindle midzone"/>
    <property type="evidence" value="ECO:0007669"/>
    <property type="project" value="TreeGrafter"/>
</dbReference>
<organism evidence="14 15">
    <name type="scientific">Fusarium heterosporum</name>
    <dbReference type="NCBI Taxonomy" id="42747"/>
    <lineage>
        <taxon>Eukaryota</taxon>
        <taxon>Fungi</taxon>
        <taxon>Dikarya</taxon>
        <taxon>Ascomycota</taxon>
        <taxon>Pezizomycotina</taxon>
        <taxon>Sordariomycetes</taxon>
        <taxon>Hypocreomycetidae</taxon>
        <taxon>Hypocreales</taxon>
        <taxon>Nectriaceae</taxon>
        <taxon>Fusarium</taxon>
        <taxon>Fusarium heterosporum species complex</taxon>
    </lineage>
</organism>
<evidence type="ECO:0000256" key="2">
    <source>
        <dbReference type="ARBA" id="ARBA00009549"/>
    </source>
</evidence>
<evidence type="ECO:0000256" key="9">
    <source>
        <dbReference type="ARBA" id="ARBA00023212"/>
    </source>
</evidence>
<dbReference type="PANTHER" id="PTHR21567">
    <property type="entry name" value="CLASP"/>
    <property type="match status" value="1"/>
</dbReference>
<keyword evidence="7" id="KW-0677">Repeat</keyword>
<dbReference type="EMBL" id="JAAGWQ010000051">
    <property type="protein sequence ID" value="KAF5673776.1"/>
    <property type="molecule type" value="Genomic_DNA"/>
</dbReference>
<dbReference type="InterPro" id="IPR016024">
    <property type="entry name" value="ARM-type_fold"/>
</dbReference>
<dbReference type="GO" id="GO:0090307">
    <property type="term" value="P:mitotic spindle assembly"/>
    <property type="evidence" value="ECO:0007669"/>
    <property type="project" value="TreeGrafter"/>
</dbReference>
<keyword evidence="8" id="KW-0498">Mitosis</keyword>
<dbReference type="PANTHER" id="PTHR21567:SF9">
    <property type="entry name" value="CLIP-ASSOCIATING PROTEIN"/>
    <property type="match status" value="1"/>
</dbReference>
<evidence type="ECO:0000256" key="4">
    <source>
        <dbReference type="ARBA" id="ARBA00022490"/>
    </source>
</evidence>
<evidence type="ECO:0000256" key="11">
    <source>
        <dbReference type="PROSITE-ProRule" id="PRU00103"/>
    </source>
</evidence>
<sequence length="1146" mass="124129">MADTKLTDQQVADLATILRGDGSLDSKVQYVTLIKSGIKQHNVPEASVSQLFDGLRSATTSQHAALVNAGFTALNHLLTRLSRQDPKLLSKEASKTLPIVVEKLGDHKDKFRSLASHSLVTLYAVAPVDVERFVRTTAMTGKNPRAKETSMHWLLQMHNENGLPFRAYVPVLMELLEDADGMVRDAAKNTVMELFRSAPNAAKSDLKRQLKNFKVRPAIEQAIVASLAPASSRPETPAADAAPAPRPVFSASTSSVVDRPITPGPDTKPETLEPLYVNTNRELDDMFKDMAWFFEGKETEHNWLKREDSIRRLRRLNVGNASDFPDTYILGLKSILDGIIKAMTSLRTSLCKEGCGLIQEVAVAYGPGMDSLVELLMQSLVKLSAGTKKISSQLANVTVDTILSNVSYTPRLMQHIWMACQDKNVAPRTFATGWLKTILKKEAQHKAHLEHTGGVDLIEKCIRKGLVDANPAVREKTRSTFWTFWGLWPAKADAIMADLDGTAQKLLNKDPSNPNATSKTETTAASRPGLGLSKSTMGTGKPSIREAMMAQRKANAAKNLPARPGSAMAQLSPVKITTSSTSSTSSKPSGTRSRPEAGGMSGAPMRPARKRPEMAARPATAGPYSVRDMDAGSPETIRSKNVTPKARETTPKRTGPRTRPGHASHASESSLASPTSAKSGAKPAASPRASPTKLKQSYSTVLPFSSPSRANEDFTMVVPNMAHLRAMQKPAAEPHRAPLVPQETAEELVTPVTESAPQIALAPTTQAASTTEPDIEVAPEPTKEPVVEPADQPMEEAIEPVESAEPTGSAKSATVLPEPVAESVPAASESMNVDPVQEAPAATLQVYEDPFTDDQPAPKPSFNIPVLEDRPVNADAAIMPNDGSQSPVTQEVESSGRTKQSSRLLESGITRIKAKTLDVHGFRKLQSLLRDSKGIFTDDKFEALLIGLFQYLEDPLPGVNPEKAQDVKAQILATIRLLLKKERENFQPHVSRGLESLLETRSAYDMRAHIVSGVEVLADELVTIGDGSEIVVVLTKRLQSVEGSSVEGSRILSTGMHVLRTMLDKRPNFVPTDTELGQLAALAGRCLVSSDSGVRMDAVQLCVALHSRVGEQVFWAALKDVQDDPKSLITYYIVKRQREQAPTIVA</sequence>
<feature type="compositionally biased region" description="Polar residues" evidence="12">
    <location>
        <begin position="510"/>
        <end position="525"/>
    </location>
</feature>
<feature type="compositionally biased region" description="Polar residues" evidence="12">
    <location>
        <begin position="882"/>
        <end position="904"/>
    </location>
</feature>
<evidence type="ECO:0000256" key="3">
    <source>
        <dbReference type="ARBA" id="ARBA00011375"/>
    </source>
</evidence>
<reference evidence="14 15" key="1">
    <citation type="submission" date="2020-05" db="EMBL/GenBank/DDBJ databases">
        <title>Identification and distribution of gene clusters putatively required for synthesis of sphingolipid metabolism inhibitors in phylogenetically diverse species of the filamentous fungus Fusarium.</title>
        <authorList>
            <person name="Kim H.-S."/>
            <person name="Busman M."/>
            <person name="Brown D.W."/>
            <person name="Divon H."/>
            <person name="Uhlig S."/>
            <person name="Proctor R.H."/>
        </authorList>
    </citation>
    <scope>NUCLEOTIDE SEQUENCE [LARGE SCALE GENOMIC DNA]</scope>
    <source>
        <strain evidence="14 15">NRRL 20693</strain>
    </source>
</reference>
<keyword evidence="4" id="KW-0963">Cytoplasm</keyword>
<dbReference type="GO" id="GO:0005815">
    <property type="term" value="C:microtubule organizing center"/>
    <property type="evidence" value="ECO:0007669"/>
    <property type="project" value="TreeGrafter"/>
</dbReference>
<evidence type="ECO:0000256" key="8">
    <source>
        <dbReference type="ARBA" id="ARBA00022776"/>
    </source>
</evidence>
<dbReference type="GO" id="GO:0060172">
    <property type="term" value="P:astral microtubule depolymerization"/>
    <property type="evidence" value="ECO:0007669"/>
    <property type="project" value="TreeGrafter"/>
</dbReference>
<comment type="subcellular location">
    <subcellularLocation>
        <location evidence="1">Cytoplasm</location>
        <location evidence="1">Cytoskeleton</location>
        <location evidence="1">Spindle</location>
    </subcellularLocation>
</comment>
<dbReference type="GO" id="GO:0005881">
    <property type="term" value="C:cytoplasmic microtubule"/>
    <property type="evidence" value="ECO:0007669"/>
    <property type="project" value="TreeGrafter"/>
</dbReference>
<evidence type="ECO:0000313" key="14">
    <source>
        <dbReference type="EMBL" id="KAF5673776.1"/>
    </source>
</evidence>
<evidence type="ECO:0000256" key="7">
    <source>
        <dbReference type="ARBA" id="ARBA00022737"/>
    </source>
</evidence>
<feature type="domain" description="TOG" evidence="13">
    <location>
        <begin position="887"/>
        <end position="1143"/>
    </location>
</feature>
<feature type="compositionally biased region" description="Low complexity" evidence="12">
    <location>
        <begin position="234"/>
        <end position="243"/>
    </location>
</feature>
<dbReference type="AlphaFoldDB" id="A0A8H5TPQ9"/>
<evidence type="ECO:0000259" key="13">
    <source>
        <dbReference type="SMART" id="SM01349"/>
    </source>
</evidence>
<dbReference type="GO" id="GO:0005876">
    <property type="term" value="C:spindle microtubule"/>
    <property type="evidence" value="ECO:0007669"/>
    <property type="project" value="TreeGrafter"/>
</dbReference>
<feature type="repeat" description="HEAT" evidence="11">
    <location>
        <begin position="168"/>
        <end position="206"/>
    </location>
</feature>
<keyword evidence="8" id="KW-0131">Cell cycle</keyword>